<evidence type="ECO:0000313" key="2">
    <source>
        <dbReference type="Proteomes" id="UP000184510"/>
    </source>
</evidence>
<organism evidence="1 2">
    <name type="scientific">Rubritalea squalenifaciens DSM 18772</name>
    <dbReference type="NCBI Taxonomy" id="1123071"/>
    <lineage>
        <taxon>Bacteria</taxon>
        <taxon>Pseudomonadati</taxon>
        <taxon>Verrucomicrobiota</taxon>
        <taxon>Verrucomicrobiia</taxon>
        <taxon>Verrucomicrobiales</taxon>
        <taxon>Rubritaleaceae</taxon>
        <taxon>Rubritalea</taxon>
    </lineage>
</organism>
<sequence>MKQLRVLIVLLLALSLGVGTTIVQVVGWATMIPTQLAKTGSVEKAVENTFSGKYPCPMCELAAIKREMENNAPPFAPEQREDKTKLQVLFSSHLLPVRIYPPNRDTFPRPRSFSAPLNFSISPDSPPPDAFVA</sequence>
<accession>A0A1M6AZV6</accession>
<dbReference type="Proteomes" id="UP000184510">
    <property type="component" value="Unassembled WGS sequence"/>
</dbReference>
<protein>
    <submittedName>
        <fullName evidence="1">Uncharacterized protein</fullName>
    </submittedName>
</protein>
<proteinExistence type="predicted"/>
<gene>
    <name evidence="1" type="ORF">SAMN02745181_0082</name>
</gene>
<reference evidence="1 2" key="1">
    <citation type="submission" date="2016-11" db="EMBL/GenBank/DDBJ databases">
        <authorList>
            <person name="Jaros S."/>
            <person name="Januszkiewicz K."/>
            <person name="Wedrychowicz H."/>
        </authorList>
    </citation>
    <scope>NUCLEOTIDE SEQUENCE [LARGE SCALE GENOMIC DNA]</scope>
    <source>
        <strain evidence="1 2">DSM 18772</strain>
    </source>
</reference>
<keyword evidence="2" id="KW-1185">Reference proteome</keyword>
<dbReference type="AlphaFoldDB" id="A0A1M6AZV6"/>
<dbReference type="RefSeq" id="WP_143157543.1">
    <property type="nucleotide sequence ID" value="NZ_FQYR01000002.1"/>
</dbReference>
<dbReference type="EMBL" id="FQYR01000002">
    <property type="protein sequence ID" value="SHI41971.1"/>
    <property type="molecule type" value="Genomic_DNA"/>
</dbReference>
<dbReference type="OrthoDB" id="200016at2"/>
<name>A0A1M6AZV6_9BACT</name>
<dbReference type="STRING" id="1123071.SAMN02745181_0082"/>
<dbReference type="InParanoid" id="A0A1M6AZV6"/>
<evidence type="ECO:0000313" key="1">
    <source>
        <dbReference type="EMBL" id="SHI41971.1"/>
    </source>
</evidence>